<dbReference type="Proteomes" id="UP000245880">
    <property type="component" value="Unassembled WGS sequence"/>
</dbReference>
<keyword evidence="2" id="KW-1185">Reference proteome</keyword>
<accession>A0A316ACF5</accession>
<dbReference type="RefSeq" id="WP_109677281.1">
    <property type="nucleotide sequence ID" value="NZ_QGDT01000014.1"/>
</dbReference>
<organism evidence="1 2">
    <name type="scientific">Dyadobacter jejuensis</name>
    <dbReference type="NCBI Taxonomy" id="1082580"/>
    <lineage>
        <taxon>Bacteria</taxon>
        <taxon>Pseudomonadati</taxon>
        <taxon>Bacteroidota</taxon>
        <taxon>Cytophagia</taxon>
        <taxon>Cytophagales</taxon>
        <taxon>Spirosomataceae</taxon>
        <taxon>Dyadobacter</taxon>
    </lineage>
</organism>
<name>A0A316ACF5_9BACT</name>
<evidence type="ECO:0000313" key="1">
    <source>
        <dbReference type="EMBL" id="PWJ55311.1"/>
    </source>
</evidence>
<dbReference type="OrthoDB" id="960678at2"/>
<evidence type="ECO:0000313" key="2">
    <source>
        <dbReference type="Proteomes" id="UP000245880"/>
    </source>
</evidence>
<dbReference type="EMBL" id="QGDT01000014">
    <property type="protein sequence ID" value="PWJ55311.1"/>
    <property type="molecule type" value="Genomic_DNA"/>
</dbReference>
<dbReference type="AlphaFoldDB" id="A0A316ACF5"/>
<sequence length="148" mass="17402">MEVTWKTNLWKQEYRLFRGKLIVGLLKKKVWSNEAYGEFNGALLRFKPKGLWKTDTLIRDIENQRTLGQIHYQALKGSAVIEYEQQEYLWKFDNWKKNSWSVGNDTESARFNLNVWKSEGHIEIDYLPAAVVLAGLYTQSYYSTILAT</sequence>
<proteinExistence type="predicted"/>
<comment type="caution">
    <text evidence="1">The sequence shown here is derived from an EMBL/GenBank/DDBJ whole genome shotgun (WGS) entry which is preliminary data.</text>
</comment>
<protein>
    <submittedName>
        <fullName evidence="1">Uncharacterized protein</fullName>
    </submittedName>
</protein>
<reference evidence="1 2" key="1">
    <citation type="submission" date="2018-03" db="EMBL/GenBank/DDBJ databases">
        <title>Genomic Encyclopedia of Archaeal and Bacterial Type Strains, Phase II (KMG-II): from individual species to whole genera.</title>
        <authorList>
            <person name="Goeker M."/>
        </authorList>
    </citation>
    <scope>NUCLEOTIDE SEQUENCE [LARGE SCALE GENOMIC DNA]</scope>
    <source>
        <strain evidence="1 2">DSM 100346</strain>
    </source>
</reference>
<gene>
    <name evidence="1" type="ORF">CLV98_11480</name>
</gene>